<reference evidence="2" key="1">
    <citation type="journal article" date="2019" name="Int. J. Syst. Evol. Microbiol.">
        <title>The Global Catalogue of Microorganisms (GCM) 10K type strain sequencing project: providing services to taxonomists for standard genome sequencing and annotation.</title>
        <authorList>
            <consortium name="The Broad Institute Genomics Platform"/>
            <consortium name="The Broad Institute Genome Sequencing Center for Infectious Disease"/>
            <person name="Wu L."/>
            <person name="Ma J."/>
        </authorList>
    </citation>
    <scope>NUCLEOTIDE SEQUENCE [LARGE SCALE GENOMIC DNA]</scope>
    <source>
        <strain evidence="2">KCTC 42195</strain>
    </source>
</reference>
<evidence type="ECO:0000313" key="2">
    <source>
        <dbReference type="Proteomes" id="UP001595636"/>
    </source>
</evidence>
<gene>
    <name evidence="1" type="ORF">ACFOKJ_02695</name>
</gene>
<comment type="caution">
    <text evidence="1">The sequence shown here is derived from an EMBL/GenBank/DDBJ whole genome shotgun (WGS) entry which is preliminary data.</text>
</comment>
<dbReference type="RefSeq" id="WP_390276452.1">
    <property type="nucleotide sequence ID" value="NZ_JBHRYH010000005.1"/>
</dbReference>
<dbReference type="Pfam" id="PF10118">
    <property type="entry name" value="Metal_hydrol"/>
    <property type="match status" value="1"/>
</dbReference>
<dbReference type="PANTHER" id="PTHR39456:SF1">
    <property type="entry name" value="METAL-DEPENDENT HYDROLASE"/>
    <property type="match status" value="1"/>
</dbReference>
<dbReference type="Proteomes" id="UP001595636">
    <property type="component" value="Unassembled WGS sequence"/>
</dbReference>
<dbReference type="EMBL" id="JBHRYH010000005">
    <property type="protein sequence ID" value="MFC3625052.1"/>
    <property type="molecule type" value="Genomic_DNA"/>
</dbReference>
<protein>
    <submittedName>
        <fullName evidence="1">Metal-dependent hydrolase</fullName>
    </submittedName>
</protein>
<organism evidence="1 2">
    <name type="scientific">Vogesella amnigena</name>
    <dbReference type="NCBI Taxonomy" id="1507449"/>
    <lineage>
        <taxon>Bacteria</taxon>
        <taxon>Pseudomonadati</taxon>
        <taxon>Pseudomonadota</taxon>
        <taxon>Betaproteobacteria</taxon>
        <taxon>Neisseriales</taxon>
        <taxon>Chromobacteriaceae</taxon>
        <taxon>Vogesella</taxon>
    </lineage>
</organism>
<dbReference type="PIRSF" id="PIRSF007580">
    <property type="entry name" value="UCP07580"/>
    <property type="match status" value="1"/>
</dbReference>
<dbReference type="PANTHER" id="PTHR39456">
    <property type="entry name" value="METAL-DEPENDENT HYDROLASE"/>
    <property type="match status" value="1"/>
</dbReference>
<accession>A0ABV7TNT8</accession>
<evidence type="ECO:0000313" key="1">
    <source>
        <dbReference type="EMBL" id="MFC3625052.1"/>
    </source>
</evidence>
<keyword evidence="1" id="KW-0378">Hydrolase</keyword>
<dbReference type="InterPro" id="IPR016516">
    <property type="entry name" value="UCP07580"/>
</dbReference>
<keyword evidence="2" id="KW-1185">Reference proteome</keyword>
<sequence>MISITPRVPNISFGQDFPVRWNGGDAAASHVFNALSWLFPSGERFFIDVVRAVAAELSSPLVTSFNHELQAFVVQEAIHSRQHQLYNDSMHRRGFRSVVAKTITRLQQQAHSMHVLSRLAIVCAYEHYTTILGDYLLRRPQLLQQAEPWLALLWQWHAVEELEHKAVCFELYHRAGGGYWRRNLLFLLVSLNFSLLFCRQYWHMLWKDGALRRGQLRHTLWRSMQLAWGREGFGWSLLHHGLAYWHPRYHPERFDSQHLIQQWLASHADSYRPWHHGTAKQPDC</sequence>
<proteinExistence type="predicted"/>
<name>A0ABV7TNT8_9NEIS</name>
<dbReference type="GO" id="GO:0016787">
    <property type="term" value="F:hydrolase activity"/>
    <property type="evidence" value="ECO:0007669"/>
    <property type="project" value="UniProtKB-KW"/>
</dbReference>